<dbReference type="CDD" id="cd05233">
    <property type="entry name" value="SDR_c"/>
    <property type="match status" value="1"/>
</dbReference>
<dbReference type="GO" id="GO:0016491">
    <property type="term" value="F:oxidoreductase activity"/>
    <property type="evidence" value="ECO:0007669"/>
    <property type="project" value="UniProtKB-KW"/>
</dbReference>
<comment type="caution">
    <text evidence="3">The sequence shown here is derived from an EMBL/GenBank/DDBJ whole genome shotgun (WGS) entry which is preliminary data.</text>
</comment>
<accession>A0A100XGF4</accession>
<keyword evidence="2" id="KW-0560">Oxidoreductase</keyword>
<evidence type="ECO:0000256" key="2">
    <source>
        <dbReference type="ARBA" id="ARBA00023002"/>
    </source>
</evidence>
<reference evidence="3 4" key="1">
    <citation type="journal article" date="2016" name="Genome Announc.">
        <title>Draft Genome Sequences of Five Rapidly Growing Mycobacterium Species, M. thermoresistibile, M. fortuitum subsp. acetamidolyticum, M. canariasense, M. brisbanense, and M. novocastrense.</title>
        <authorList>
            <person name="Katahira K."/>
            <person name="Ogura Y."/>
            <person name="Gotoh Y."/>
            <person name="Hayashi T."/>
        </authorList>
    </citation>
    <scope>NUCLEOTIDE SEQUENCE [LARGE SCALE GENOMIC DNA]</scope>
    <source>
        <strain evidence="3 4">JCM6362</strain>
    </source>
</reference>
<dbReference type="PRINTS" id="PR00080">
    <property type="entry name" value="SDRFAMILY"/>
</dbReference>
<dbReference type="InterPro" id="IPR002347">
    <property type="entry name" value="SDR_fam"/>
</dbReference>
<name>A0A100XGF4_MYCTH</name>
<dbReference type="InterPro" id="IPR020904">
    <property type="entry name" value="Sc_DH/Rdtase_CS"/>
</dbReference>
<dbReference type="EMBL" id="BCTB01000027">
    <property type="protein sequence ID" value="GAT16037.1"/>
    <property type="molecule type" value="Genomic_DNA"/>
</dbReference>
<dbReference type="Gene3D" id="3.40.50.720">
    <property type="entry name" value="NAD(P)-binding Rossmann-like Domain"/>
    <property type="match status" value="1"/>
</dbReference>
<dbReference type="PRINTS" id="PR00081">
    <property type="entry name" value="GDHRDH"/>
</dbReference>
<dbReference type="AlphaFoldDB" id="A0A100XGF4"/>
<gene>
    <name evidence="3" type="ORF">RMCT_3006</name>
</gene>
<dbReference type="InterPro" id="IPR036291">
    <property type="entry name" value="NAD(P)-bd_dom_sf"/>
</dbReference>
<dbReference type="PANTHER" id="PTHR43639:SF1">
    <property type="entry name" value="SHORT-CHAIN DEHYDROGENASE_REDUCTASE FAMILY PROTEIN"/>
    <property type="match status" value="1"/>
</dbReference>
<protein>
    <submittedName>
        <fullName evidence="3">Oxidoreductase</fullName>
    </submittedName>
</protein>
<dbReference type="OrthoDB" id="9789398at2"/>
<dbReference type="NCBIfam" id="NF005559">
    <property type="entry name" value="PRK07231.1"/>
    <property type="match status" value="1"/>
</dbReference>
<comment type="similarity">
    <text evidence="1">Belongs to the short-chain dehydrogenases/reductases (SDR) family.</text>
</comment>
<dbReference type="PROSITE" id="PS00061">
    <property type="entry name" value="ADH_SHORT"/>
    <property type="match status" value="1"/>
</dbReference>
<evidence type="ECO:0000313" key="3">
    <source>
        <dbReference type="EMBL" id="GAT16037.1"/>
    </source>
</evidence>
<dbReference type="FunFam" id="3.40.50.720:FF:000084">
    <property type="entry name" value="Short-chain dehydrogenase reductase"/>
    <property type="match status" value="1"/>
</dbReference>
<dbReference type="PANTHER" id="PTHR43639">
    <property type="entry name" value="OXIDOREDUCTASE, SHORT-CHAIN DEHYDROGENASE/REDUCTASE FAMILY (AFU_ORTHOLOGUE AFUA_5G02870)"/>
    <property type="match status" value="1"/>
</dbReference>
<dbReference type="Pfam" id="PF13561">
    <property type="entry name" value="adh_short_C2"/>
    <property type="match status" value="1"/>
</dbReference>
<sequence length="254" mass="26462">MTPDPLAAFRLDGKVALVTGGSRGLGFEMARAFAGAGADVIISSRDEESCRRAAEEIGRTFAVRAVPMPCHVGRWAELDALADRALATFGHVDVLVNNAGMSPLYDKVADITETMWEKTLAVNLRAPFRLTALLAPAMVDNGGGSVINLSSIGAVRPTADIVPYAAAKAGLNAMTAALAKEYGPHVRVNAIMPGAFATDVSEYWSAEAVARVVDQTALGRIGDPREIVGTALYLASDAASFTSGAVITVDGGRD</sequence>
<organism evidence="3 4">
    <name type="scientific">Mycolicibacterium thermoresistibile</name>
    <name type="common">Mycobacterium thermoresistibile</name>
    <dbReference type="NCBI Taxonomy" id="1797"/>
    <lineage>
        <taxon>Bacteria</taxon>
        <taxon>Bacillati</taxon>
        <taxon>Actinomycetota</taxon>
        <taxon>Actinomycetes</taxon>
        <taxon>Mycobacteriales</taxon>
        <taxon>Mycobacteriaceae</taxon>
        <taxon>Mycolicibacterium</taxon>
    </lineage>
</organism>
<dbReference type="STRING" id="1797.RMCT_3006"/>
<evidence type="ECO:0000256" key="1">
    <source>
        <dbReference type="ARBA" id="ARBA00006484"/>
    </source>
</evidence>
<dbReference type="Proteomes" id="UP000069654">
    <property type="component" value="Unassembled WGS sequence"/>
</dbReference>
<dbReference type="SUPFAM" id="SSF51735">
    <property type="entry name" value="NAD(P)-binding Rossmann-fold domains"/>
    <property type="match status" value="1"/>
</dbReference>
<dbReference type="RefSeq" id="WP_003925939.1">
    <property type="nucleotide sequence ID" value="NZ_BCTB01000027.1"/>
</dbReference>
<reference evidence="4" key="2">
    <citation type="submission" date="2016-02" db="EMBL/GenBank/DDBJ databases">
        <title>Draft genome sequence of five rapidly growing Mycobacterium species.</title>
        <authorList>
            <person name="Katahira K."/>
            <person name="Gotou Y."/>
            <person name="Iida K."/>
            <person name="Ogura Y."/>
            <person name="Hayashi T."/>
        </authorList>
    </citation>
    <scope>NUCLEOTIDE SEQUENCE [LARGE SCALE GENOMIC DNA]</scope>
    <source>
        <strain evidence="4">JCM6362</strain>
    </source>
</reference>
<proteinExistence type="inferred from homology"/>
<evidence type="ECO:0000313" key="4">
    <source>
        <dbReference type="Proteomes" id="UP000069654"/>
    </source>
</evidence>